<protein>
    <submittedName>
        <fullName evidence="2">Uncharacterized protein</fullName>
    </submittedName>
</protein>
<gene>
    <name evidence="2" type="ORF">PSON_ATCC_30995.1.T0310202</name>
</gene>
<sequence>MKQQKLIYWVQQEILSPELLQYFDVSKIQEAIKGQLKSIKELKKDLSKHNKENTIFLLVIFENKNLEVNLNMDSIIIYNIGEYQISLFQRTLVEKQADYLFTNQDLKKLRCKIRYKINSNNVNRMIKLVNKSYRDTEKLDINLYVLIHQKLYMLDKCNLFNNIYKKALNEMTLVSYDDIKFMVPIKSVIY</sequence>
<keyword evidence="3" id="KW-1185">Reference proteome</keyword>
<comment type="caution">
    <text evidence="2">The sequence shown here is derived from an EMBL/GenBank/DDBJ whole genome shotgun (WGS) entry which is preliminary data.</text>
</comment>
<reference evidence="2" key="1">
    <citation type="submission" date="2021-01" db="EMBL/GenBank/DDBJ databases">
        <authorList>
            <consortium name="Genoscope - CEA"/>
            <person name="William W."/>
        </authorList>
    </citation>
    <scope>NUCLEOTIDE SEQUENCE</scope>
</reference>
<dbReference type="AlphaFoldDB" id="A0A8S1M0H6"/>
<accession>A0A8S1M0H6</accession>
<evidence type="ECO:0000313" key="2">
    <source>
        <dbReference type="EMBL" id="CAD8073910.1"/>
    </source>
</evidence>
<evidence type="ECO:0000256" key="1">
    <source>
        <dbReference type="SAM" id="Coils"/>
    </source>
</evidence>
<organism evidence="2 3">
    <name type="scientific">Paramecium sonneborni</name>
    <dbReference type="NCBI Taxonomy" id="65129"/>
    <lineage>
        <taxon>Eukaryota</taxon>
        <taxon>Sar</taxon>
        <taxon>Alveolata</taxon>
        <taxon>Ciliophora</taxon>
        <taxon>Intramacronucleata</taxon>
        <taxon>Oligohymenophorea</taxon>
        <taxon>Peniculida</taxon>
        <taxon>Parameciidae</taxon>
        <taxon>Paramecium</taxon>
    </lineage>
</organism>
<keyword evidence="1" id="KW-0175">Coiled coil</keyword>
<name>A0A8S1M0H6_9CILI</name>
<proteinExistence type="predicted"/>
<feature type="coiled-coil region" evidence="1">
    <location>
        <begin position="25"/>
        <end position="52"/>
    </location>
</feature>
<dbReference type="Proteomes" id="UP000692954">
    <property type="component" value="Unassembled WGS sequence"/>
</dbReference>
<dbReference type="EMBL" id="CAJJDN010000031">
    <property type="protein sequence ID" value="CAD8073910.1"/>
    <property type="molecule type" value="Genomic_DNA"/>
</dbReference>
<evidence type="ECO:0000313" key="3">
    <source>
        <dbReference type="Proteomes" id="UP000692954"/>
    </source>
</evidence>